<dbReference type="PANTHER" id="PTHR45674">
    <property type="entry name" value="DNA LIGASE 1/3 FAMILY MEMBER"/>
    <property type="match status" value="1"/>
</dbReference>
<keyword evidence="2" id="KW-0436">Ligase</keyword>
<dbReference type="EMBL" id="CAJVPK010000202">
    <property type="protein sequence ID" value="CAG8473186.1"/>
    <property type="molecule type" value="Genomic_DNA"/>
</dbReference>
<protein>
    <submittedName>
        <fullName evidence="3">3694_t:CDS:1</fullName>
    </submittedName>
</protein>
<dbReference type="GO" id="GO:0003910">
    <property type="term" value="F:DNA ligase (ATP) activity"/>
    <property type="evidence" value="ECO:0007669"/>
    <property type="project" value="TreeGrafter"/>
</dbReference>
<dbReference type="InterPro" id="IPR012340">
    <property type="entry name" value="NA-bd_OB-fold"/>
</dbReference>
<comment type="caution">
    <text evidence="3">The sequence shown here is derived from an EMBL/GenBank/DDBJ whole genome shotgun (WGS) entry which is preliminary data.</text>
</comment>
<proteinExistence type="inferred from homology"/>
<dbReference type="Proteomes" id="UP000789706">
    <property type="component" value="Unassembled WGS sequence"/>
</dbReference>
<name>A0A9N8Z337_9GLOM</name>
<gene>
    <name evidence="3" type="ORF">DEBURN_LOCUS3261</name>
</gene>
<dbReference type="PANTHER" id="PTHR45674:SF4">
    <property type="entry name" value="DNA LIGASE 1"/>
    <property type="match status" value="1"/>
</dbReference>
<dbReference type="InterPro" id="IPR050191">
    <property type="entry name" value="ATP-dep_DNA_ligase"/>
</dbReference>
<dbReference type="OrthoDB" id="2475178at2759"/>
<comment type="similarity">
    <text evidence="1">Belongs to the ATP-dependent DNA ligase family.</text>
</comment>
<evidence type="ECO:0000313" key="4">
    <source>
        <dbReference type="Proteomes" id="UP000789706"/>
    </source>
</evidence>
<evidence type="ECO:0000313" key="3">
    <source>
        <dbReference type="EMBL" id="CAG8473186.1"/>
    </source>
</evidence>
<dbReference type="GO" id="GO:0006273">
    <property type="term" value="P:lagging strand elongation"/>
    <property type="evidence" value="ECO:0007669"/>
    <property type="project" value="TreeGrafter"/>
</dbReference>
<evidence type="ECO:0000256" key="2">
    <source>
        <dbReference type="ARBA" id="ARBA00022598"/>
    </source>
</evidence>
<evidence type="ECO:0000256" key="1">
    <source>
        <dbReference type="ARBA" id="ARBA00007572"/>
    </source>
</evidence>
<sequence>MSSSSPLAWSLSSNFSTEENPVSVWSYGLKPGYLLNGNFSLFTNPLWDSKGSGVVAWFTEDNKWNADWLGIYYNSKQTSTLLVYGSNMTFTAHGVCMHPGNNDKEFAVVRFTAPVNGTYTISVIFTHVDDNVIQSNTYTGAYVMYNNEILWEEVIFGYVSKSFITNGDGIEVRENDKIDFLLGVGKDGTFHMTDVNVDISAQQSVINSSTPTINSSTPIIPSTPTNVIENNNRKNYLVGGSIGLILGLFIGVESVLRLDFQGGRSSIAILDETNIIIRQISNIDNKYQPRRGENIKLLYDLDKSSEEVLECSKRVSIAWHGNGRKASWWSLVLLVIYNPETETLESVRKYQEIWKVKADIMISPIHKPAFGRVDPNRGLSLKFPRVREDKSIDDVTKSDQNFGNVL</sequence>
<dbReference type="Gene3D" id="2.40.50.140">
    <property type="entry name" value="Nucleic acid-binding proteins"/>
    <property type="match status" value="1"/>
</dbReference>
<dbReference type="AlphaFoldDB" id="A0A9N8Z337"/>
<reference evidence="3" key="1">
    <citation type="submission" date="2021-06" db="EMBL/GenBank/DDBJ databases">
        <authorList>
            <person name="Kallberg Y."/>
            <person name="Tangrot J."/>
            <person name="Rosling A."/>
        </authorList>
    </citation>
    <scope>NUCLEOTIDE SEQUENCE</scope>
    <source>
        <strain evidence="3">AZ414A</strain>
    </source>
</reference>
<keyword evidence="4" id="KW-1185">Reference proteome</keyword>
<accession>A0A9N8Z337</accession>
<organism evidence="3 4">
    <name type="scientific">Diversispora eburnea</name>
    <dbReference type="NCBI Taxonomy" id="1213867"/>
    <lineage>
        <taxon>Eukaryota</taxon>
        <taxon>Fungi</taxon>
        <taxon>Fungi incertae sedis</taxon>
        <taxon>Mucoromycota</taxon>
        <taxon>Glomeromycotina</taxon>
        <taxon>Glomeromycetes</taxon>
        <taxon>Diversisporales</taxon>
        <taxon>Diversisporaceae</taxon>
        <taxon>Diversispora</taxon>
    </lineage>
</organism>
<dbReference type="SUPFAM" id="SSF50249">
    <property type="entry name" value="Nucleic acid-binding proteins"/>
    <property type="match status" value="1"/>
</dbReference>